<dbReference type="SUPFAM" id="SSF52540">
    <property type="entry name" value="P-loop containing nucleoside triphosphate hydrolases"/>
    <property type="match status" value="1"/>
</dbReference>
<dbReference type="InterPro" id="IPR027417">
    <property type="entry name" value="P-loop_NTPase"/>
</dbReference>
<comment type="similarity">
    <text evidence="1">Belongs to the Clp1 family. NOL9/GRC3 subfamily.</text>
</comment>
<dbReference type="OrthoDB" id="258143at2759"/>
<evidence type="ECO:0000256" key="6">
    <source>
        <dbReference type="SAM" id="MobiDB-lite"/>
    </source>
</evidence>
<dbReference type="GO" id="GO:0051731">
    <property type="term" value="F:polynucleotide 5'-hydroxyl-kinase activity"/>
    <property type="evidence" value="ECO:0007669"/>
    <property type="project" value="InterPro"/>
</dbReference>
<keyword evidence="9" id="KW-1185">Reference proteome</keyword>
<proteinExistence type="inferred from homology"/>
<dbReference type="GO" id="GO:0000448">
    <property type="term" value="P:cleavage in ITS2 between 5.8S rRNA and LSU-rRNA of tricistronic rRNA transcript (SSU-rRNA, 5.8S rRNA, LSU-rRNA)"/>
    <property type="evidence" value="ECO:0007669"/>
    <property type="project" value="TreeGrafter"/>
</dbReference>
<dbReference type="EMBL" id="BRYA01000141">
    <property type="protein sequence ID" value="GMI41041.1"/>
    <property type="molecule type" value="Genomic_DNA"/>
</dbReference>
<sequence length="359" mass="37767">MTSKGGKGGKITASSLGDEGSLTIAEPGDCCGCSFSPDWNSTSSSCLGGGRIAVVGPKNVGKTTLVKTLANFLMTSARNRGDVWILDVDPGRPVEGFRRACSFTKWRGEGDGGKGWIEGIEQGGNIIYYGGLTCKVDPTLLVSCVRRLLSSTPLLRHDTILVNTQGWVKSLGLVVLGEVLDAVGVDRVIKIGGVEGVEGMVIEKNEMAKEKRDTITDTERYLNISGPPPIYAVSLSELTIEVSGSVVTHSIARRLLDNGVEVGLVDAQGWCRGMGIVEKVEEVKGEGLGGGIAYVRTPVNEDVLKGAVVRMVFGGVVKGREGGGGKEVWGEETIGEGGMASRNNIQRKRLGGGGGKDMK</sequence>
<feature type="domain" description="Clp1 P-loop" evidence="7">
    <location>
        <begin position="56"/>
        <end position="192"/>
    </location>
</feature>
<dbReference type="GO" id="GO:0005634">
    <property type="term" value="C:nucleus"/>
    <property type="evidence" value="ECO:0007669"/>
    <property type="project" value="TreeGrafter"/>
</dbReference>
<evidence type="ECO:0000256" key="5">
    <source>
        <dbReference type="ARBA" id="ARBA00022840"/>
    </source>
</evidence>
<keyword evidence="2" id="KW-0808">Transferase</keyword>
<evidence type="ECO:0000313" key="8">
    <source>
        <dbReference type="EMBL" id="GMI41041.1"/>
    </source>
</evidence>
<dbReference type="InterPro" id="IPR032319">
    <property type="entry name" value="CLP1_P"/>
</dbReference>
<name>A0A9W7GA51_9STRA</name>
<dbReference type="PANTHER" id="PTHR12755">
    <property type="entry name" value="CLEAVAGE/POLYADENYLATION FACTOR IA SUBUNIT CLP1P"/>
    <property type="match status" value="1"/>
</dbReference>
<gene>
    <name evidence="8" type="ORF">TrCOL_g10594</name>
</gene>
<dbReference type="InterPro" id="IPR045116">
    <property type="entry name" value="Clp1/Grc3"/>
</dbReference>
<evidence type="ECO:0000259" key="7">
    <source>
        <dbReference type="Pfam" id="PF16575"/>
    </source>
</evidence>
<dbReference type="PANTHER" id="PTHR12755:SF3">
    <property type="entry name" value="POLYNUCLEOTIDE 5'-HYDROXYL-KINASE NOL9"/>
    <property type="match status" value="1"/>
</dbReference>
<keyword evidence="4" id="KW-0418">Kinase</keyword>
<dbReference type="GO" id="GO:0005524">
    <property type="term" value="F:ATP binding"/>
    <property type="evidence" value="ECO:0007669"/>
    <property type="project" value="UniProtKB-KW"/>
</dbReference>
<evidence type="ECO:0000256" key="3">
    <source>
        <dbReference type="ARBA" id="ARBA00022741"/>
    </source>
</evidence>
<evidence type="ECO:0000256" key="1">
    <source>
        <dbReference type="ARBA" id="ARBA00011003"/>
    </source>
</evidence>
<protein>
    <recommendedName>
        <fullName evidence="7">Clp1 P-loop domain-containing protein</fullName>
    </recommendedName>
</protein>
<feature type="region of interest" description="Disordered" evidence="6">
    <location>
        <begin position="337"/>
        <end position="359"/>
    </location>
</feature>
<organism evidence="8 9">
    <name type="scientific">Triparma columacea</name>
    <dbReference type="NCBI Taxonomy" id="722753"/>
    <lineage>
        <taxon>Eukaryota</taxon>
        <taxon>Sar</taxon>
        <taxon>Stramenopiles</taxon>
        <taxon>Ochrophyta</taxon>
        <taxon>Bolidophyceae</taxon>
        <taxon>Parmales</taxon>
        <taxon>Triparmaceae</taxon>
        <taxon>Triparma</taxon>
    </lineage>
</organism>
<evidence type="ECO:0000256" key="2">
    <source>
        <dbReference type="ARBA" id="ARBA00022679"/>
    </source>
</evidence>
<evidence type="ECO:0000313" key="9">
    <source>
        <dbReference type="Proteomes" id="UP001165065"/>
    </source>
</evidence>
<dbReference type="AlphaFoldDB" id="A0A9W7GA51"/>
<reference evidence="9" key="1">
    <citation type="journal article" date="2023" name="Commun. Biol.">
        <title>Genome analysis of Parmales, the sister group of diatoms, reveals the evolutionary specialization of diatoms from phago-mixotrophs to photoautotrophs.</title>
        <authorList>
            <person name="Ban H."/>
            <person name="Sato S."/>
            <person name="Yoshikawa S."/>
            <person name="Yamada K."/>
            <person name="Nakamura Y."/>
            <person name="Ichinomiya M."/>
            <person name="Sato N."/>
            <person name="Blanc-Mathieu R."/>
            <person name="Endo H."/>
            <person name="Kuwata A."/>
            <person name="Ogata H."/>
        </authorList>
    </citation>
    <scope>NUCLEOTIDE SEQUENCE [LARGE SCALE GENOMIC DNA]</scope>
</reference>
<keyword evidence="5" id="KW-0067">ATP-binding</keyword>
<keyword evidence="3" id="KW-0547">Nucleotide-binding</keyword>
<dbReference type="Gene3D" id="3.40.50.300">
    <property type="entry name" value="P-loop containing nucleotide triphosphate hydrolases"/>
    <property type="match status" value="1"/>
</dbReference>
<comment type="caution">
    <text evidence="8">The sequence shown here is derived from an EMBL/GenBank/DDBJ whole genome shotgun (WGS) entry which is preliminary data.</text>
</comment>
<dbReference type="Pfam" id="PF16575">
    <property type="entry name" value="CLP1_P"/>
    <property type="match status" value="1"/>
</dbReference>
<accession>A0A9W7GA51</accession>
<dbReference type="Proteomes" id="UP001165065">
    <property type="component" value="Unassembled WGS sequence"/>
</dbReference>
<evidence type="ECO:0000256" key="4">
    <source>
        <dbReference type="ARBA" id="ARBA00022777"/>
    </source>
</evidence>